<dbReference type="InterPro" id="IPR000219">
    <property type="entry name" value="DH_dom"/>
</dbReference>
<feature type="compositionally biased region" description="Basic and acidic residues" evidence="1">
    <location>
        <begin position="164"/>
        <end position="176"/>
    </location>
</feature>
<accession>A0A8H4QIR4</accession>
<gene>
    <name evidence="3" type="ORF">D9613_004086</name>
</gene>
<feature type="region of interest" description="Disordered" evidence="1">
    <location>
        <begin position="83"/>
        <end position="108"/>
    </location>
</feature>
<organism evidence="3 4">
    <name type="scientific">Agrocybe pediades</name>
    <dbReference type="NCBI Taxonomy" id="84607"/>
    <lineage>
        <taxon>Eukaryota</taxon>
        <taxon>Fungi</taxon>
        <taxon>Dikarya</taxon>
        <taxon>Basidiomycota</taxon>
        <taxon>Agaricomycotina</taxon>
        <taxon>Agaricomycetes</taxon>
        <taxon>Agaricomycetidae</taxon>
        <taxon>Agaricales</taxon>
        <taxon>Agaricineae</taxon>
        <taxon>Strophariaceae</taxon>
        <taxon>Agrocybe</taxon>
    </lineage>
</organism>
<dbReference type="Gene3D" id="1.20.900.10">
    <property type="entry name" value="Dbl homology (DH) domain"/>
    <property type="match status" value="1"/>
</dbReference>
<feature type="region of interest" description="Disordered" evidence="1">
    <location>
        <begin position="280"/>
        <end position="307"/>
    </location>
</feature>
<feature type="region of interest" description="Disordered" evidence="1">
    <location>
        <begin position="140"/>
        <end position="196"/>
    </location>
</feature>
<feature type="domain" description="DH" evidence="2">
    <location>
        <begin position="397"/>
        <end position="590"/>
    </location>
</feature>
<name>A0A8H4QIR4_9AGAR</name>
<dbReference type="Pfam" id="PF00621">
    <property type="entry name" value="RhoGEF"/>
    <property type="match status" value="1"/>
</dbReference>
<evidence type="ECO:0000259" key="2">
    <source>
        <dbReference type="PROSITE" id="PS50010"/>
    </source>
</evidence>
<dbReference type="SUPFAM" id="SSF48065">
    <property type="entry name" value="DBL homology domain (DH-domain)"/>
    <property type="match status" value="1"/>
</dbReference>
<proteinExistence type="predicted"/>
<dbReference type="EMBL" id="JAACJL010000057">
    <property type="protein sequence ID" value="KAF4611658.1"/>
    <property type="molecule type" value="Genomic_DNA"/>
</dbReference>
<feature type="compositionally biased region" description="Low complexity" evidence="1">
    <location>
        <begin position="280"/>
        <end position="289"/>
    </location>
</feature>
<dbReference type="GO" id="GO:0005085">
    <property type="term" value="F:guanyl-nucleotide exchange factor activity"/>
    <property type="evidence" value="ECO:0007669"/>
    <property type="project" value="InterPro"/>
</dbReference>
<evidence type="ECO:0000313" key="3">
    <source>
        <dbReference type="EMBL" id="KAF4611658.1"/>
    </source>
</evidence>
<reference evidence="3 4" key="1">
    <citation type="submission" date="2019-12" db="EMBL/GenBank/DDBJ databases">
        <authorList>
            <person name="Floudas D."/>
            <person name="Bentzer J."/>
            <person name="Ahren D."/>
            <person name="Johansson T."/>
            <person name="Persson P."/>
            <person name="Tunlid A."/>
        </authorList>
    </citation>
    <scope>NUCLEOTIDE SEQUENCE [LARGE SCALE GENOMIC DNA]</scope>
    <source>
        <strain evidence="3 4">CBS 102.39</strain>
    </source>
</reference>
<evidence type="ECO:0000313" key="4">
    <source>
        <dbReference type="Proteomes" id="UP000521872"/>
    </source>
</evidence>
<dbReference type="PROSITE" id="PS50010">
    <property type="entry name" value="DH_2"/>
    <property type="match status" value="1"/>
</dbReference>
<dbReference type="Proteomes" id="UP000521872">
    <property type="component" value="Unassembled WGS sequence"/>
</dbReference>
<evidence type="ECO:0000256" key="1">
    <source>
        <dbReference type="SAM" id="MobiDB-lite"/>
    </source>
</evidence>
<feature type="compositionally biased region" description="Basic and acidic residues" evidence="1">
    <location>
        <begin position="290"/>
        <end position="307"/>
    </location>
</feature>
<comment type="caution">
    <text evidence="3">The sequence shown here is derived from an EMBL/GenBank/DDBJ whole genome shotgun (WGS) entry which is preliminary data.</text>
</comment>
<keyword evidence="4" id="KW-1185">Reference proteome</keyword>
<feature type="compositionally biased region" description="Low complexity" evidence="1">
    <location>
        <begin position="183"/>
        <end position="193"/>
    </location>
</feature>
<sequence>MVWTIKDLETLSLFPTQLLLPPPAYQKDDIGATTLGRGVAESRYSGGYSSEQIRLCLCGYEETIFCPYCEYDRTHRKPLVSESAPLETPSQADSDQTDELVPDAVARPRKLRKYRPEYQQLQYEVLDVESLLSARPNSILSTHSGIPPPDSGLFPSSNPLSPPVERRTPRKLEKKDKRQRCTSFHSSPSSSSSNILLTPASRNVTVVKSKYFLKTKRSMPLGPRPIPASSSIDTDALVSLAWTGEIKSTLKASEVLLPGSEGHPSFMSSSPTLLSRITSSEDITSITSPSEKRPAVLRKQKDEDIKRPQPRPWTLAMAITDDGVSDEKLVEDLEAMRIKAKVSNSVIPDPHPFGISLSPPSYSSQFFDSFAEYPLQPDEVMQDLPSPSDQSWGAARQALLLCRELVRTERRYLASLKVLISNGTTTPPPPLMLSHLPGLITASDALLNLMEENPSVQGVSQAFLSCQNDLNDAFVSWCGVVGQFFKEEGSKNKNEAEETQQPHFLTTSPRSLSAESNLSIVVSEPNKIRKNVKARPSVRDLAILPTQRIMRYVLLFKELHSLAPVTLSSFAFVESAMRVADSIARNADMAQNHTTFK</sequence>
<dbReference type="AlphaFoldDB" id="A0A8H4QIR4"/>
<dbReference type="InterPro" id="IPR035899">
    <property type="entry name" value="DBL_dom_sf"/>
</dbReference>
<protein>
    <recommendedName>
        <fullName evidence="2">DH domain-containing protein</fullName>
    </recommendedName>
</protein>